<keyword evidence="10" id="KW-1185">Reference proteome</keyword>
<keyword evidence="5 8" id="KW-0719">Serine esterase</keyword>
<feature type="active site" description="Charge relay system" evidence="7">
    <location>
        <position position="150"/>
    </location>
</feature>
<evidence type="ECO:0000256" key="6">
    <source>
        <dbReference type="ARBA" id="ARBA00022801"/>
    </source>
</evidence>
<dbReference type="InterPro" id="IPR014186">
    <property type="entry name" value="S-formylglutathione_hydrol"/>
</dbReference>
<keyword evidence="8" id="KW-0963">Cytoplasm</keyword>
<reference evidence="9 10" key="2">
    <citation type="journal article" date="2019" name="G3 (Bethesda)">
        <title>Hybrid Assembly of the Genome of the Entomopathogenic Nematode Steinernema carpocapsae Identifies the X-Chromosome.</title>
        <authorList>
            <person name="Serra L."/>
            <person name="Macchietto M."/>
            <person name="Macias-Munoz A."/>
            <person name="McGill C.J."/>
            <person name="Rodriguez I.M."/>
            <person name="Rodriguez B."/>
            <person name="Murad R."/>
            <person name="Mortazavi A."/>
        </authorList>
    </citation>
    <scope>NUCLEOTIDE SEQUENCE [LARGE SCALE GENOMIC DNA]</scope>
    <source>
        <strain evidence="9 10">ALL</strain>
    </source>
</reference>
<evidence type="ECO:0000313" key="9">
    <source>
        <dbReference type="EMBL" id="TKR93784.1"/>
    </source>
</evidence>
<dbReference type="Gene3D" id="3.40.50.1820">
    <property type="entry name" value="alpha/beta hydrolase"/>
    <property type="match status" value="1"/>
</dbReference>
<comment type="catalytic activity">
    <reaction evidence="8">
        <text>S-formylglutathione + H2O = formate + glutathione + H(+)</text>
        <dbReference type="Rhea" id="RHEA:14961"/>
        <dbReference type="ChEBI" id="CHEBI:15377"/>
        <dbReference type="ChEBI" id="CHEBI:15378"/>
        <dbReference type="ChEBI" id="CHEBI:15740"/>
        <dbReference type="ChEBI" id="CHEBI:57688"/>
        <dbReference type="ChEBI" id="CHEBI:57925"/>
        <dbReference type="EC" id="3.1.2.12"/>
    </reaction>
</comment>
<dbReference type="EMBL" id="AZBU02000002">
    <property type="protein sequence ID" value="TKR93784.1"/>
    <property type="molecule type" value="Genomic_DNA"/>
</dbReference>
<dbReference type="FunFam" id="3.40.50.1820:FF:000002">
    <property type="entry name" value="S-formylglutathione hydrolase"/>
    <property type="match status" value="1"/>
</dbReference>
<gene>
    <name evidence="9" type="ORF">L596_008179</name>
</gene>
<dbReference type="EC" id="3.1.2.12" evidence="3 8"/>
<evidence type="ECO:0000313" key="10">
    <source>
        <dbReference type="Proteomes" id="UP000298663"/>
    </source>
</evidence>
<evidence type="ECO:0000256" key="3">
    <source>
        <dbReference type="ARBA" id="ARBA00012479"/>
    </source>
</evidence>
<dbReference type="NCBIfam" id="TIGR02821">
    <property type="entry name" value="fghA_ester_D"/>
    <property type="match status" value="1"/>
</dbReference>
<dbReference type="InterPro" id="IPR000801">
    <property type="entry name" value="Esterase-like"/>
</dbReference>
<evidence type="ECO:0000256" key="2">
    <source>
        <dbReference type="ARBA" id="ARBA00005622"/>
    </source>
</evidence>
<evidence type="ECO:0000256" key="5">
    <source>
        <dbReference type="ARBA" id="ARBA00022487"/>
    </source>
</evidence>
<accession>A0A4U5PCQ8</accession>
<evidence type="ECO:0000256" key="8">
    <source>
        <dbReference type="RuleBase" id="RU363068"/>
    </source>
</evidence>
<dbReference type="PANTHER" id="PTHR10061:SF0">
    <property type="entry name" value="S-FORMYLGLUTATHIONE HYDROLASE"/>
    <property type="match status" value="1"/>
</dbReference>
<feature type="active site" description="Charge relay system" evidence="7">
    <location>
        <position position="260"/>
    </location>
</feature>
<feature type="active site" description="Charge relay system" evidence="7">
    <location>
        <position position="227"/>
    </location>
</feature>
<comment type="subcellular location">
    <subcellularLocation>
        <location evidence="8">Cytoplasm</location>
    </subcellularLocation>
</comment>
<dbReference type="SUPFAM" id="SSF53474">
    <property type="entry name" value="alpha/beta-Hydrolases"/>
    <property type="match status" value="1"/>
</dbReference>
<dbReference type="GO" id="GO:0052689">
    <property type="term" value="F:carboxylic ester hydrolase activity"/>
    <property type="evidence" value="ECO:0007669"/>
    <property type="project" value="UniProtKB-KW"/>
</dbReference>
<evidence type="ECO:0000256" key="1">
    <source>
        <dbReference type="ARBA" id="ARBA00002608"/>
    </source>
</evidence>
<reference evidence="9 10" key="1">
    <citation type="journal article" date="2015" name="Genome Biol.">
        <title>Comparative genomics of Steinernema reveals deeply conserved gene regulatory networks.</title>
        <authorList>
            <person name="Dillman A.R."/>
            <person name="Macchietto M."/>
            <person name="Porter C.F."/>
            <person name="Rogers A."/>
            <person name="Williams B."/>
            <person name="Antoshechkin I."/>
            <person name="Lee M.M."/>
            <person name="Goodwin Z."/>
            <person name="Lu X."/>
            <person name="Lewis E.E."/>
            <person name="Goodrich-Blair H."/>
            <person name="Stock S.P."/>
            <person name="Adams B.J."/>
            <person name="Sternberg P.W."/>
            <person name="Mortazavi A."/>
        </authorList>
    </citation>
    <scope>NUCLEOTIDE SEQUENCE [LARGE SCALE GENOMIC DNA]</scope>
    <source>
        <strain evidence="9 10">ALL</strain>
    </source>
</reference>
<dbReference type="GO" id="GO:0018738">
    <property type="term" value="F:S-formylglutathione hydrolase activity"/>
    <property type="evidence" value="ECO:0007669"/>
    <property type="project" value="UniProtKB-EC"/>
</dbReference>
<dbReference type="InterPro" id="IPR029058">
    <property type="entry name" value="AB_hydrolase_fold"/>
</dbReference>
<evidence type="ECO:0000256" key="4">
    <source>
        <dbReference type="ARBA" id="ARBA00016774"/>
    </source>
</evidence>
<dbReference type="Proteomes" id="UP000298663">
    <property type="component" value="Unassembled WGS sequence"/>
</dbReference>
<dbReference type="OrthoDB" id="420518at2759"/>
<comment type="similarity">
    <text evidence="2 8">Belongs to the esterase D family.</text>
</comment>
<dbReference type="GO" id="GO:0005829">
    <property type="term" value="C:cytosol"/>
    <property type="evidence" value="ECO:0007669"/>
    <property type="project" value="TreeGrafter"/>
</dbReference>
<sequence length="282" mass="31869">MTLTEVSSFKSFAGVQKLFKHRSSVLKCEMRFGVYLPEAKLPDEKFPVLYYLSGLTCTEANFIEKAGSQRIASELKMIVVTPDTSPRGVPIEGDSDSYDFGTGAGFYVDATTPKWAENYRMYSYVTEELRELVLKSFPVNAAKQGIFGHSMGGHGAIIIALKNPRIYSSVSAFSPICHPLKSPWGMKAFTGYLGEDQANWLEYDSFELAKKYDGPELEILIDQGTADNFLTKGELCPEVFEKLENPKVRVRYNAREGYDHSYYFIATFMEDHFRFHAKKLNA</sequence>
<name>A0A4U5PCQ8_STECR</name>
<keyword evidence="6 8" id="KW-0378">Hydrolase</keyword>
<comment type="caution">
    <text evidence="9">The sequence shown here is derived from an EMBL/GenBank/DDBJ whole genome shotgun (WGS) entry which is preliminary data.</text>
</comment>
<proteinExistence type="inferred from homology"/>
<organism evidence="9 10">
    <name type="scientific">Steinernema carpocapsae</name>
    <name type="common">Entomopathogenic nematode</name>
    <dbReference type="NCBI Taxonomy" id="34508"/>
    <lineage>
        <taxon>Eukaryota</taxon>
        <taxon>Metazoa</taxon>
        <taxon>Ecdysozoa</taxon>
        <taxon>Nematoda</taxon>
        <taxon>Chromadorea</taxon>
        <taxon>Rhabditida</taxon>
        <taxon>Tylenchina</taxon>
        <taxon>Panagrolaimomorpha</taxon>
        <taxon>Strongyloidoidea</taxon>
        <taxon>Steinernematidae</taxon>
        <taxon>Steinernema</taxon>
    </lineage>
</organism>
<dbReference type="Pfam" id="PF00756">
    <property type="entry name" value="Esterase"/>
    <property type="match status" value="1"/>
</dbReference>
<dbReference type="PANTHER" id="PTHR10061">
    <property type="entry name" value="S-FORMYLGLUTATHIONE HYDROLASE"/>
    <property type="match status" value="1"/>
</dbReference>
<evidence type="ECO:0000256" key="7">
    <source>
        <dbReference type="PIRSR" id="PIRSR614186-1"/>
    </source>
</evidence>
<dbReference type="AlphaFoldDB" id="A0A4U5PCQ8"/>
<dbReference type="STRING" id="34508.A0A4U5PCQ8"/>
<dbReference type="GO" id="GO:0046294">
    <property type="term" value="P:formaldehyde catabolic process"/>
    <property type="evidence" value="ECO:0007669"/>
    <property type="project" value="InterPro"/>
</dbReference>
<protein>
    <recommendedName>
        <fullName evidence="4 8">S-formylglutathione hydrolase</fullName>
        <ecNumber evidence="3 8">3.1.2.12</ecNumber>
    </recommendedName>
</protein>
<comment type="function">
    <text evidence="1 8">Serine hydrolase involved in the detoxification of formaldehyde.</text>
</comment>